<accession>A0A397UQ79</accession>
<proteinExistence type="predicted"/>
<dbReference type="GO" id="GO:0005524">
    <property type="term" value="F:ATP binding"/>
    <property type="evidence" value="ECO:0007669"/>
    <property type="project" value="InterPro"/>
</dbReference>
<reference evidence="2 3" key="1">
    <citation type="submission" date="2018-06" db="EMBL/GenBank/DDBJ databases">
        <title>Comparative genomics reveals the genomic features of Rhizophagus irregularis, R. cerebriforme, R. diaphanum and Gigaspora rosea, and their symbiotic lifestyle signature.</title>
        <authorList>
            <person name="Morin E."/>
            <person name="San Clemente H."/>
            <person name="Chen E.C.H."/>
            <person name="De La Providencia I."/>
            <person name="Hainaut M."/>
            <person name="Kuo A."/>
            <person name="Kohler A."/>
            <person name="Murat C."/>
            <person name="Tang N."/>
            <person name="Roy S."/>
            <person name="Loubradou J."/>
            <person name="Henrissat B."/>
            <person name="Grigoriev I.V."/>
            <person name="Corradi N."/>
            <person name="Roux C."/>
            <person name="Martin F.M."/>
        </authorList>
    </citation>
    <scope>NUCLEOTIDE SEQUENCE [LARGE SCALE GENOMIC DNA]</scope>
    <source>
        <strain evidence="2 3">DAOM 194757</strain>
    </source>
</reference>
<dbReference type="InterPro" id="IPR001245">
    <property type="entry name" value="Ser-Thr/Tyr_kinase_cat_dom"/>
</dbReference>
<dbReference type="SUPFAM" id="SSF56112">
    <property type="entry name" value="Protein kinase-like (PK-like)"/>
    <property type="match status" value="1"/>
</dbReference>
<keyword evidence="2" id="KW-0418">Kinase</keyword>
<gene>
    <name evidence="2" type="ORF">C2G38_2267570</name>
</gene>
<keyword evidence="3" id="KW-1185">Reference proteome</keyword>
<dbReference type="OrthoDB" id="614891at2759"/>
<feature type="domain" description="Protein kinase" evidence="1">
    <location>
        <begin position="74"/>
        <end position="345"/>
    </location>
</feature>
<comment type="caution">
    <text evidence="2">The sequence shown here is derived from an EMBL/GenBank/DDBJ whole genome shotgun (WGS) entry which is preliminary data.</text>
</comment>
<evidence type="ECO:0000259" key="1">
    <source>
        <dbReference type="PROSITE" id="PS50011"/>
    </source>
</evidence>
<dbReference type="InterPro" id="IPR011009">
    <property type="entry name" value="Kinase-like_dom_sf"/>
</dbReference>
<dbReference type="Pfam" id="PF07714">
    <property type="entry name" value="PK_Tyr_Ser-Thr"/>
    <property type="match status" value="1"/>
</dbReference>
<dbReference type="Proteomes" id="UP000266673">
    <property type="component" value="Unassembled WGS sequence"/>
</dbReference>
<evidence type="ECO:0000313" key="2">
    <source>
        <dbReference type="EMBL" id="RIB09563.1"/>
    </source>
</evidence>
<protein>
    <submittedName>
        <fullName evidence="2">Kinase-like domain-containing protein</fullName>
    </submittedName>
</protein>
<dbReference type="PANTHER" id="PTHR44329">
    <property type="entry name" value="SERINE/THREONINE-PROTEIN KINASE TNNI3K-RELATED"/>
    <property type="match status" value="1"/>
</dbReference>
<evidence type="ECO:0000313" key="3">
    <source>
        <dbReference type="Proteomes" id="UP000266673"/>
    </source>
</evidence>
<dbReference type="InterPro" id="IPR051681">
    <property type="entry name" value="Ser/Thr_Kinases-Pseudokinases"/>
</dbReference>
<organism evidence="2 3">
    <name type="scientific">Gigaspora rosea</name>
    <dbReference type="NCBI Taxonomy" id="44941"/>
    <lineage>
        <taxon>Eukaryota</taxon>
        <taxon>Fungi</taxon>
        <taxon>Fungi incertae sedis</taxon>
        <taxon>Mucoromycota</taxon>
        <taxon>Glomeromycotina</taxon>
        <taxon>Glomeromycetes</taxon>
        <taxon>Diversisporales</taxon>
        <taxon>Gigasporaceae</taxon>
        <taxon>Gigaspora</taxon>
    </lineage>
</organism>
<dbReference type="GO" id="GO:0004674">
    <property type="term" value="F:protein serine/threonine kinase activity"/>
    <property type="evidence" value="ECO:0007669"/>
    <property type="project" value="TreeGrafter"/>
</dbReference>
<dbReference type="STRING" id="44941.A0A397UQ79"/>
<sequence length="404" mass="46623">MQNKSFIYYRKSEYGKCADCNEDNTQPAWCISCDPDKATRWTSGNKDIDDCMKSFQLRTWRYEDVIEWIPFDRLSVVEEIGKGGFGSVYRATWLDGIRRKVEKINNGNYKRAREASSIVALKTLPEGSLKEFENHMKCILFNSQLKIYGLTQNSKNRYFMVLQYADSGNLYKFLRTKFQEVNWKTKLKLLKDISYDLYQIHRAGYIHADFHSGNILQDKHLSTTLQSYITDLGLSKNTNENDSEGEIYGVMPYVAPEVLLGQKFTKAADIYSFGVIMSEISTGQRPFDGQNFDIKLAVKICKGLKPEFAPGTPDCYIELANQCMNLNSQKRPSASKIWSLLEEWNESNKVKKQFLEADKVIKSLPISKHPDEMYTSKIISTKLISKAIKGIYFQLIYCIKIMLY</sequence>
<keyword evidence="2" id="KW-0808">Transferase</keyword>
<dbReference type="EMBL" id="QKWP01001359">
    <property type="protein sequence ID" value="RIB09563.1"/>
    <property type="molecule type" value="Genomic_DNA"/>
</dbReference>
<dbReference type="AlphaFoldDB" id="A0A397UQ79"/>
<name>A0A397UQ79_9GLOM</name>
<dbReference type="InterPro" id="IPR000719">
    <property type="entry name" value="Prot_kinase_dom"/>
</dbReference>
<dbReference type="PROSITE" id="PS50011">
    <property type="entry name" value="PROTEIN_KINASE_DOM"/>
    <property type="match status" value="1"/>
</dbReference>
<dbReference type="Gene3D" id="1.10.510.10">
    <property type="entry name" value="Transferase(Phosphotransferase) domain 1"/>
    <property type="match status" value="1"/>
</dbReference>